<proteinExistence type="predicted"/>
<organism evidence="2 3">
    <name type="scientific">Mycobacteroides abscessus</name>
    <dbReference type="NCBI Taxonomy" id="36809"/>
    <lineage>
        <taxon>Bacteria</taxon>
        <taxon>Bacillati</taxon>
        <taxon>Actinomycetota</taxon>
        <taxon>Actinomycetes</taxon>
        <taxon>Mycobacteriales</taxon>
        <taxon>Mycobacteriaceae</taxon>
        <taxon>Mycobacteroides</taxon>
    </lineage>
</organism>
<dbReference type="AlphaFoldDB" id="A0ABD7HJX3"/>
<gene>
    <name evidence="2" type="ORF">D2E76_20985</name>
</gene>
<feature type="domain" description="HTH cro/C1-type" evidence="1">
    <location>
        <begin position="29"/>
        <end position="89"/>
    </location>
</feature>
<dbReference type="SUPFAM" id="SSF47413">
    <property type="entry name" value="lambda repressor-like DNA-binding domains"/>
    <property type="match status" value="1"/>
</dbReference>
<dbReference type="InterPro" id="IPR001387">
    <property type="entry name" value="Cro/C1-type_HTH"/>
</dbReference>
<comment type="caution">
    <text evidence="2">The sequence shown here is derived from an EMBL/GenBank/DDBJ whole genome shotgun (WGS) entry which is preliminary data.</text>
</comment>
<dbReference type="Pfam" id="PF01381">
    <property type="entry name" value="HTH_3"/>
    <property type="match status" value="1"/>
</dbReference>
<accession>A0ABD7HJX3</accession>
<protein>
    <submittedName>
        <fullName evidence="2">XRE family transcriptional regulator</fullName>
    </submittedName>
</protein>
<reference evidence="2 3" key="1">
    <citation type="submission" date="2018-08" db="EMBL/GenBank/DDBJ databases">
        <title>Linezolid Resistance in Mycobacterium abscessus: MIC Distribution and Comprehensive Investigation of Resistance Mechanisms.</title>
        <authorList>
            <person name="Ye M."/>
            <person name="Xu L."/>
            <person name="Zou Y."/>
            <person name="Li B."/>
            <person name="Guo Q."/>
            <person name="Zhang Y."/>
            <person name="Zhan M."/>
            <person name="Xu B."/>
            <person name="Yu F."/>
            <person name="Zhang Z."/>
            <person name="Chu H."/>
        </authorList>
    </citation>
    <scope>NUCLEOTIDE SEQUENCE [LARGE SCALE GENOMIC DNA]</scope>
    <source>
        <strain evidence="2 3">G143</strain>
    </source>
</reference>
<evidence type="ECO:0000313" key="2">
    <source>
        <dbReference type="EMBL" id="RIT33867.1"/>
    </source>
</evidence>
<dbReference type="PROSITE" id="PS50943">
    <property type="entry name" value="HTH_CROC1"/>
    <property type="match status" value="1"/>
</dbReference>
<dbReference type="EMBL" id="QXBN01000018">
    <property type="protein sequence ID" value="RIT33867.1"/>
    <property type="molecule type" value="Genomic_DNA"/>
</dbReference>
<dbReference type="Proteomes" id="UP000284557">
    <property type="component" value="Unassembled WGS sequence"/>
</dbReference>
<sequence>MVVAIRNRTRCQNVAMGTNSWSRVIGSAIETARKKAGVSAVQLSAACEPYGATIHRVAISKIEAGDRDVTLPELAAIAAVLDIPPMALLFPDVLVTTEVMPGLEMAGTDALGWFSGLGSCRPMYLSMDGSEPELIWVDQIRVPDESWSIRLVEIEQSIKEQIRQLRRVESVPENPSMSKNQKAIRNENIEHAQRVLQLLKDDWEDAVFGQLADKYGLGNVPDGAYDSDRIAHIEALFADRDDVDDDA</sequence>
<dbReference type="InterPro" id="IPR010982">
    <property type="entry name" value="Lambda_DNA-bd_dom_sf"/>
</dbReference>
<dbReference type="SMART" id="SM00530">
    <property type="entry name" value="HTH_XRE"/>
    <property type="match status" value="1"/>
</dbReference>
<dbReference type="CDD" id="cd00093">
    <property type="entry name" value="HTH_XRE"/>
    <property type="match status" value="1"/>
</dbReference>
<name>A0ABD7HJX3_9MYCO</name>
<evidence type="ECO:0000259" key="1">
    <source>
        <dbReference type="PROSITE" id="PS50943"/>
    </source>
</evidence>
<evidence type="ECO:0000313" key="3">
    <source>
        <dbReference type="Proteomes" id="UP000284557"/>
    </source>
</evidence>
<dbReference type="Gene3D" id="1.10.260.40">
    <property type="entry name" value="lambda repressor-like DNA-binding domains"/>
    <property type="match status" value="1"/>
</dbReference>